<dbReference type="PANTHER" id="PTHR30055:SF234">
    <property type="entry name" value="HTH-TYPE TRANSCRIPTIONAL REGULATOR BETI"/>
    <property type="match status" value="1"/>
</dbReference>
<dbReference type="InterPro" id="IPR050109">
    <property type="entry name" value="HTH-type_TetR-like_transc_reg"/>
</dbReference>
<dbReference type="Proteomes" id="UP000024836">
    <property type="component" value="Unassembled WGS sequence"/>
</dbReference>
<evidence type="ECO:0000256" key="2">
    <source>
        <dbReference type="ARBA" id="ARBA00023125"/>
    </source>
</evidence>
<sequence>MNKPVQQRTLKTRANLVEAARAIVLDVGYEGLRTEEVVKRASVAKGTFFAHFADKDALLELLIGEALLECLDQMAERPAPVTVPEVVEHLMPLIGLMTQSRFVFDVIVRHSGAAVVESLGPIAQSFDLQYAVFAKWFDPEGDHPFRRDVPPELLAEGIQAFAIQAMALMFCAINSVTSVEDRLTVYLNAWLLPSK</sequence>
<organism evidence="6 7">
    <name type="scientific">Actibacterium atlanticum</name>
    <dbReference type="NCBI Taxonomy" id="1461693"/>
    <lineage>
        <taxon>Bacteria</taxon>
        <taxon>Pseudomonadati</taxon>
        <taxon>Pseudomonadota</taxon>
        <taxon>Alphaproteobacteria</taxon>
        <taxon>Rhodobacterales</taxon>
        <taxon>Roseobacteraceae</taxon>
        <taxon>Actibacterium</taxon>
    </lineage>
</organism>
<keyword evidence="2 4" id="KW-0238">DNA-binding</keyword>
<dbReference type="PROSITE" id="PS50977">
    <property type="entry name" value="HTH_TETR_2"/>
    <property type="match status" value="1"/>
</dbReference>
<dbReference type="STRING" id="1461693.ATO10_06581"/>
<evidence type="ECO:0000313" key="7">
    <source>
        <dbReference type="Proteomes" id="UP000024836"/>
    </source>
</evidence>
<comment type="caution">
    <text evidence="6">The sequence shown here is derived from an EMBL/GenBank/DDBJ whole genome shotgun (WGS) entry which is preliminary data.</text>
</comment>
<dbReference type="Pfam" id="PF00440">
    <property type="entry name" value="TetR_N"/>
    <property type="match status" value="1"/>
</dbReference>
<name>A0A058ZN27_9RHOB</name>
<reference evidence="6 7" key="1">
    <citation type="submission" date="2013-04" db="EMBL/GenBank/DDBJ databases">
        <title>Shimia sp. 22II-S11-Z10 Genome Sequencing.</title>
        <authorList>
            <person name="Lai Q."/>
            <person name="Li G."/>
            <person name="Shao Z."/>
        </authorList>
    </citation>
    <scope>NUCLEOTIDE SEQUENCE [LARGE SCALE GENOMIC DNA]</scope>
    <source>
        <strain evidence="7">22II-S11-Z10</strain>
    </source>
</reference>
<accession>A0A058ZN27</accession>
<dbReference type="Gene3D" id="1.10.357.10">
    <property type="entry name" value="Tetracycline Repressor, domain 2"/>
    <property type="match status" value="1"/>
</dbReference>
<dbReference type="EMBL" id="AQQY01000003">
    <property type="protein sequence ID" value="KCV82587.1"/>
    <property type="molecule type" value="Genomic_DNA"/>
</dbReference>
<gene>
    <name evidence="6" type="ORF">ATO10_06581</name>
</gene>
<evidence type="ECO:0000256" key="3">
    <source>
        <dbReference type="ARBA" id="ARBA00023163"/>
    </source>
</evidence>
<protein>
    <submittedName>
        <fullName evidence="6">TetR family transcriptional regulator</fullName>
    </submittedName>
</protein>
<feature type="domain" description="HTH tetR-type" evidence="5">
    <location>
        <begin position="10"/>
        <end position="70"/>
    </location>
</feature>
<evidence type="ECO:0000256" key="4">
    <source>
        <dbReference type="PROSITE-ProRule" id="PRU00335"/>
    </source>
</evidence>
<dbReference type="PRINTS" id="PR00455">
    <property type="entry name" value="HTHTETR"/>
</dbReference>
<dbReference type="AlphaFoldDB" id="A0A058ZN27"/>
<evidence type="ECO:0000313" key="6">
    <source>
        <dbReference type="EMBL" id="KCV82587.1"/>
    </source>
</evidence>
<dbReference type="GO" id="GO:0003700">
    <property type="term" value="F:DNA-binding transcription factor activity"/>
    <property type="evidence" value="ECO:0007669"/>
    <property type="project" value="TreeGrafter"/>
</dbReference>
<keyword evidence="3" id="KW-0804">Transcription</keyword>
<dbReference type="eggNOG" id="COG1309">
    <property type="taxonomic scope" value="Bacteria"/>
</dbReference>
<feature type="DNA-binding region" description="H-T-H motif" evidence="4">
    <location>
        <begin position="33"/>
        <end position="52"/>
    </location>
</feature>
<dbReference type="InterPro" id="IPR001647">
    <property type="entry name" value="HTH_TetR"/>
</dbReference>
<keyword evidence="7" id="KW-1185">Reference proteome</keyword>
<dbReference type="GO" id="GO:0000976">
    <property type="term" value="F:transcription cis-regulatory region binding"/>
    <property type="evidence" value="ECO:0007669"/>
    <property type="project" value="TreeGrafter"/>
</dbReference>
<keyword evidence="1" id="KW-0805">Transcription regulation</keyword>
<dbReference type="OrthoDB" id="9811084at2"/>
<evidence type="ECO:0000256" key="1">
    <source>
        <dbReference type="ARBA" id="ARBA00023015"/>
    </source>
</evidence>
<evidence type="ECO:0000259" key="5">
    <source>
        <dbReference type="PROSITE" id="PS50977"/>
    </source>
</evidence>
<dbReference type="PANTHER" id="PTHR30055">
    <property type="entry name" value="HTH-TYPE TRANSCRIPTIONAL REGULATOR RUTR"/>
    <property type="match status" value="1"/>
</dbReference>
<proteinExistence type="predicted"/>
<dbReference type="InterPro" id="IPR009057">
    <property type="entry name" value="Homeodomain-like_sf"/>
</dbReference>
<dbReference type="SUPFAM" id="SSF46689">
    <property type="entry name" value="Homeodomain-like"/>
    <property type="match status" value="1"/>
</dbReference>